<reference evidence="1 2" key="1">
    <citation type="journal article" date="2016" name="Nat. Commun.">
        <title>Ectomycorrhizal ecology is imprinted in the genome of the dominant symbiotic fungus Cenococcum geophilum.</title>
        <authorList>
            <consortium name="DOE Joint Genome Institute"/>
            <person name="Peter M."/>
            <person name="Kohler A."/>
            <person name="Ohm R.A."/>
            <person name="Kuo A."/>
            <person name="Krutzmann J."/>
            <person name="Morin E."/>
            <person name="Arend M."/>
            <person name="Barry K.W."/>
            <person name="Binder M."/>
            <person name="Choi C."/>
            <person name="Clum A."/>
            <person name="Copeland A."/>
            <person name="Grisel N."/>
            <person name="Haridas S."/>
            <person name="Kipfer T."/>
            <person name="LaButti K."/>
            <person name="Lindquist E."/>
            <person name="Lipzen A."/>
            <person name="Maire R."/>
            <person name="Meier B."/>
            <person name="Mihaltcheva S."/>
            <person name="Molinier V."/>
            <person name="Murat C."/>
            <person name="Poggeler S."/>
            <person name="Quandt C.A."/>
            <person name="Sperisen C."/>
            <person name="Tritt A."/>
            <person name="Tisserant E."/>
            <person name="Crous P.W."/>
            <person name="Henrissat B."/>
            <person name="Nehls U."/>
            <person name="Egli S."/>
            <person name="Spatafora J.W."/>
            <person name="Grigoriev I.V."/>
            <person name="Martin F.M."/>
        </authorList>
    </citation>
    <scope>NUCLEOTIDE SEQUENCE [LARGE SCALE GENOMIC DNA]</scope>
    <source>
        <strain evidence="1 2">1.58</strain>
    </source>
</reference>
<dbReference type="Proteomes" id="UP000250078">
    <property type="component" value="Unassembled WGS sequence"/>
</dbReference>
<name>A0ACC8EML4_9PEZI</name>
<evidence type="ECO:0000313" key="1">
    <source>
        <dbReference type="EMBL" id="OCK87506.1"/>
    </source>
</evidence>
<protein>
    <submittedName>
        <fullName evidence="1">UreD-domain-containing protein</fullName>
    </submittedName>
</protein>
<keyword evidence="2" id="KW-1185">Reference proteome</keyword>
<proteinExistence type="predicted"/>
<sequence>MSFSNPFAASASRPGHGEIILSLLPPATPVLKTLSYQYPLKLIAPNAVPLPDTADRDAPTLVHTVFLLTYGGGLVAGDTVHLNVTLEPTTRLILLTQGSTKIFKTPSRDVVSGQRTSVGLTACAALCYLPDPVQPFERSAFEQVQVYNLKESQGSMCVCDWVCEGRSARGEKWSFYKYTSKNEVWSVTKEGKKRLLLRDNLILDESGKVAGGLVDRMDGLGVFGTIIIRGPLFEGLGKYFLNEFELLPRIGGRKWDTGTKEAELSLEETRRLARQKQETSDDLIWSTASIRGFVLVKFGAREVEGAKRWMSHMLKSEGSVERDFGERALLCLK</sequence>
<accession>A0ACC8EML4</accession>
<gene>
    <name evidence="1" type="ORF">K441DRAFT_648426</name>
</gene>
<dbReference type="EMBL" id="KV748260">
    <property type="protein sequence ID" value="OCK87506.1"/>
    <property type="molecule type" value="Genomic_DNA"/>
</dbReference>
<organism evidence="1 2">
    <name type="scientific">Cenococcum geophilum 1.58</name>
    <dbReference type="NCBI Taxonomy" id="794803"/>
    <lineage>
        <taxon>Eukaryota</taxon>
        <taxon>Fungi</taxon>
        <taxon>Dikarya</taxon>
        <taxon>Ascomycota</taxon>
        <taxon>Pezizomycotina</taxon>
        <taxon>Dothideomycetes</taxon>
        <taxon>Pleosporomycetidae</taxon>
        <taxon>Gloniales</taxon>
        <taxon>Gloniaceae</taxon>
        <taxon>Cenococcum</taxon>
    </lineage>
</organism>
<evidence type="ECO:0000313" key="2">
    <source>
        <dbReference type="Proteomes" id="UP000250078"/>
    </source>
</evidence>